<dbReference type="OrthoDB" id="580775at2"/>
<protein>
    <submittedName>
        <fullName evidence="1">Phenylacetate-CoA ligase</fullName>
    </submittedName>
</protein>
<dbReference type="Proteomes" id="UP000295707">
    <property type="component" value="Unassembled WGS sequence"/>
</dbReference>
<proteinExistence type="predicted"/>
<reference evidence="1 2" key="1">
    <citation type="submission" date="2019-03" db="EMBL/GenBank/DDBJ databases">
        <title>Genomic Encyclopedia of Type Strains, Phase IV (KMG-IV): sequencing the most valuable type-strain genomes for metagenomic binning, comparative biology and taxonomic classification.</title>
        <authorList>
            <person name="Goeker M."/>
        </authorList>
    </citation>
    <scope>NUCLEOTIDE SEQUENCE [LARGE SCALE GENOMIC DNA]</scope>
    <source>
        <strain evidence="1 2">DSM 19610</strain>
    </source>
</reference>
<dbReference type="PANTHER" id="PTHR36932:SF1">
    <property type="entry name" value="CAPSULAR POLYSACCHARIDE BIOSYNTHESIS PROTEIN"/>
    <property type="match status" value="1"/>
</dbReference>
<dbReference type="InterPro" id="IPR042099">
    <property type="entry name" value="ANL_N_sf"/>
</dbReference>
<dbReference type="InterPro" id="IPR053158">
    <property type="entry name" value="CapK_Type1_Caps_Biosynth"/>
</dbReference>
<dbReference type="RefSeq" id="WP_132973370.1">
    <property type="nucleotide sequence ID" value="NZ_SMFX01000001.1"/>
</dbReference>
<comment type="caution">
    <text evidence="1">The sequence shown here is derived from an EMBL/GenBank/DDBJ whole genome shotgun (WGS) entry which is preliminary data.</text>
</comment>
<dbReference type="EMBL" id="SMFX01000001">
    <property type="protein sequence ID" value="TCK19044.1"/>
    <property type="molecule type" value="Genomic_DNA"/>
</dbReference>
<evidence type="ECO:0000313" key="2">
    <source>
        <dbReference type="Proteomes" id="UP000295707"/>
    </source>
</evidence>
<name>A0A4R1HAQ5_9GAMM</name>
<sequence length="419" mass="47640">MLTLYRTYRSLARSQWLTTEQLHLLRQKKLQELVSHAYTHVPYYHKLFRKAGIHPTDIRTFDDLSHIPVTTKRDLLEAGPGQITSGVFPARKLVAERTTGSTGEPFTVFLDRNWLRVRKALFLRALHTAGWRPGRKLVFVTAGRKPWHRRIMGWHYISFADSPESMREQLNRIRPDVLYGWVTPLRELARYIRDTGKRIHSPQVTITTAETLVAQDRELIGRAFKSRLCEFFGMTEMGIIGWECREAGQMHIAEDTCHAELAPDHDTSGTGRLVMTNLELRATPFIRYETGDLARFGPATACRCGRSLRTLARIDGRLVDCIRLEDGRVISPYQVTLALEPLKGIGRFHVIQENPGKISVELEANQKDADALQSAVRNALIPLTGTGVELGIVLKQTLAMQPGRKFRVVENRCIQQSTP</sequence>
<keyword evidence="1" id="KW-0436">Ligase</keyword>
<dbReference type="Gene3D" id="3.40.50.12780">
    <property type="entry name" value="N-terminal domain of ligase-like"/>
    <property type="match status" value="1"/>
</dbReference>
<accession>A0A4R1HAQ5</accession>
<evidence type="ECO:0000313" key="1">
    <source>
        <dbReference type="EMBL" id="TCK19044.1"/>
    </source>
</evidence>
<organism evidence="1 2">
    <name type="scientific">Thiogranum longum</name>
    <dbReference type="NCBI Taxonomy" id="1537524"/>
    <lineage>
        <taxon>Bacteria</taxon>
        <taxon>Pseudomonadati</taxon>
        <taxon>Pseudomonadota</taxon>
        <taxon>Gammaproteobacteria</taxon>
        <taxon>Chromatiales</taxon>
        <taxon>Ectothiorhodospiraceae</taxon>
        <taxon>Thiogranum</taxon>
    </lineage>
</organism>
<keyword evidence="2" id="KW-1185">Reference proteome</keyword>
<dbReference type="GO" id="GO:0016874">
    <property type="term" value="F:ligase activity"/>
    <property type="evidence" value="ECO:0007669"/>
    <property type="project" value="UniProtKB-KW"/>
</dbReference>
<dbReference type="AlphaFoldDB" id="A0A4R1HAQ5"/>
<dbReference type="SUPFAM" id="SSF56801">
    <property type="entry name" value="Acetyl-CoA synthetase-like"/>
    <property type="match status" value="1"/>
</dbReference>
<gene>
    <name evidence="1" type="ORF">DFR30_2337</name>
</gene>
<dbReference type="PANTHER" id="PTHR36932">
    <property type="entry name" value="CAPSULAR POLYSACCHARIDE BIOSYNTHESIS PROTEIN"/>
    <property type="match status" value="1"/>
</dbReference>